<proteinExistence type="predicted"/>
<dbReference type="GO" id="GO:0016705">
    <property type="term" value="F:oxidoreductase activity, acting on paired donors, with incorporation or reduction of molecular oxygen"/>
    <property type="evidence" value="ECO:0007669"/>
    <property type="project" value="InterPro"/>
</dbReference>
<evidence type="ECO:0000313" key="2">
    <source>
        <dbReference type="Proteomes" id="UP000006900"/>
    </source>
</evidence>
<gene>
    <name evidence="1" type="ordered locus">MLBr01106</name>
</gene>
<dbReference type="KEGG" id="mlb:MLBr01106"/>
<dbReference type="HOGENOM" id="CLU_2130700_0_0_11"/>
<dbReference type="SUPFAM" id="SSF51679">
    <property type="entry name" value="Bacterial luciferase-like"/>
    <property type="match status" value="1"/>
</dbReference>
<protein>
    <submittedName>
        <fullName evidence="1">Uncharacterized protein</fullName>
    </submittedName>
</protein>
<name>A0A0H3MQE3_MYCLB</name>
<organism evidence="1 2">
    <name type="scientific">Mycobacterium leprae (strain Br4923)</name>
    <dbReference type="NCBI Taxonomy" id="561304"/>
    <lineage>
        <taxon>Bacteria</taxon>
        <taxon>Bacillati</taxon>
        <taxon>Actinomycetota</taxon>
        <taxon>Actinomycetes</taxon>
        <taxon>Mycobacteriales</taxon>
        <taxon>Mycobacteriaceae</taxon>
        <taxon>Mycobacterium</taxon>
    </lineage>
</organism>
<dbReference type="AlphaFoldDB" id="A0A0H3MQE3"/>
<dbReference type="InterPro" id="IPR036661">
    <property type="entry name" value="Luciferase-like_sf"/>
</dbReference>
<dbReference type="Gene3D" id="3.20.20.30">
    <property type="entry name" value="Luciferase-like domain"/>
    <property type="match status" value="1"/>
</dbReference>
<dbReference type="Proteomes" id="UP000006900">
    <property type="component" value="Chromosome"/>
</dbReference>
<dbReference type="EMBL" id="FM211192">
    <property type="protein sequence ID" value="CAR71201.1"/>
    <property type="molecule type" value="Genomic_DNA"/>
</dbReference>
<accession>A0A0H3MQE3</accession>
<evidence type="ECO:0000313" key="1">
    <source>
        <dbReference type="EMBL" id="CAR71201.1"/>
    </source>
</evidence>
<sequence length="113" mass="12193">MLAENILMAGGVDSIGRISVLDLVPVRTDQSSRHALVATVQLTQTANQRNFSSRLVVEDYSMLSVGATSPPVLITYLAVQTTRIELLGNLGAVSERASFNYTRSVSRARIDLG</sequence>
<reference evidence="1 2" key="1">
    <citation type="journal article" date="2009" name="Nat. Genet.">
        <title>Comparative genomic and phylogeographic analysis of Mycobacterium leprae.</title>
        <authorList>
            <person name="Monot M."/>
            <person name="Honore N."/>
            <person name="Garnier T."/>
            <person name="Zidane N."/>
            <person name="Sherafi D."/>
            <person name="Paniz-Mondolfi A."/>
            <person name="Matsuoka M."/>
            <person name="Taylor G.M."/>
            <person name="Donoghue H.D."/>
            <person name="Bouwman A."/>
            <person name="Mays S."/>
            <person name="Watson C."/>
            <person name="Lockwood D."/>
            <person name="Khamispour A."/>
            <person name="Dowlati Y."/>
            <person name="Jianping S."/>
            <person name="Rea T.H."/>
            <person name="Vera-Cabrera L."/>
            <person name="Stefani M.M."/>
            <person name="Banu S."/>
            <person name="Macdonald M."/>
            <person name="Sapkota B.R."/>
            <person name="Spencer J.S."/>
            <person name="Thomas J."/>
            <person name="Harshman K."/>
            <person name="Singh P."/>
            <person name="Busso P."/>
            <person name="Gattiker A."/>
            <person name="Rougemont J."/>
            <person name="Brennan P.J."/>
            <person name="Cole S.T."/>
        </authorList>
    </citation>
    <scope>NUCLEOTIDE SEQUENCE [LARGE SCALE GENOMIC DNA]</scope>
    <source>
        <strain evidence="2">Br4923</strain>
    </source>
</reference>